<proteinExistence type="predicted"/>
<dbReference type="EMBL" id="HBUF01307162">
    <property type="protein sequence ID" value="CAG6692449.1"/>
    <property type="molecule type" value="Transcribed_RNA"/>
</dbReference>
<feature type="compositionally biased region" description="Polar residues" evidence="1">
    <location>
        <begin position="9"/>
        <end position="22"/>
    </location>
</feature>
<sequence>MKSFVLKTGKSNSFSNPHSPTHSARGMCVPGRCVCQSIIRILGIRFSTWMSKMMMCGCVVFLKLEPHGPKRWPGASLMIWTSKVPKFSCQKDFLSLNILPYLTTVITSRCNSKCCPPMYSTR</sequence>
<accession>A0A8D8XEX0</accession>
<evidence type="ECO:0000256" key="1">
    <source>
        <dbReference type="SAM" id="MobiDB-lite"/>
    </source>
</evidence>
<protein>
    <submittedName>
        <fullName evidence="2">Uncharacterized protein</fullName>
    </submittedName>
</protein>
<reference evidence="2" key="1">
    <citation type="submission" date="2021-05" db="EMBL/GenBank/DDBJ databases">
        <authorList>
            <person name="Alioto T."/>
            <person name="Alioto T."/>
            <person name="Gomez Garrido J."/>
        </authorList>
    </citation>
    <scope>NUCLEOTIDE SEQUENCE</scope>
</reference>
<evidence type="ECO:0000313" key="2">
    <source>
        <dbReference type="EMBL" id="CAG6692449.1"/>
    </source>
</evidence>
<dbReference type="AlphaFoldDB" id="A0A8D8XEX0"/>
<organism evidence="2">
    <name type="scientific">Cacopsylla melanoneura</name>
    <dbReference type="NCBI Taxonomy" id="428564"/>
    <lineage>
        <taxon>Eukaryota</taxon>
        <taxon>Metazoa</taxon>
        <taxon>Ecdysozoa</taxon>
        <taxon>Arthropoda</taxon>
        <taxon>Hexapoda</taxon>
        <taxon>Insecta</taxon>
        <taxon>Pterygota</taxon>
        <taxon>Neoptera</taxon>
        <taxon>Paraneoptera</taxon>
        <taxon>Hemiptera</taxon>
        <taxon>Sternorrhyncha</taxon>
        <taxon>Psylloidea</taxon>
        <taxon>Psyllidae</taxon>
        <taxon>Psyllinae</taxon>
        <taxon>Cacopsylla</taxon>
    </lineage>
</organism>
<feature type="region of interest" description="Disordered" evidence="1">
    <location>
        <begin position="1"/>
        <end position="24"/>
    </location>
</feature>
<name>A0A8D8XEX0_9HEMI</name>